<dbReference type="PANTHER" id="PTHR30536:SF5">
    <property type="entry name" value="ALTRONATE DEHYDRATASE"/>
    <property type="match status" value="1"/>
</dbReference>
<dbReference type="GO" id="GO:0016829">
    <property type="term" value="F:lyase activity"/>
    <property type="evidence" value="ECO:0007669"/>
    <property type="project" value="UniProtKB-KW"/>
</dbReference>
<dbReference type="GO" id="GO:0016787">
    <property type="term" value="F:hydrolase activity"/>
    <property type="evidence" value="ECO:0007669"/>
    <property type="project" value="UniProtKB-KW"/>
</dbReference>
<proteinExistence type="predicted"/>
<dbReference type="SMART" id="SM00858">
    <property type="entry name" value="SAF"/>
    <property type="match status" value="1"/>
</dbReference>
<dbReference type="GO" id="GO:0019698">
    <property type="term" value="P:D-galacturonate catabolic process"/>
    <property type="evidence" value="ECO:0007669"/>
    <property type="project" value="TreeGrafter"/>
</dbReference>
<dbReference type="Gene3D" id="2.30.130.110">
    <property type="match status" value="1"/>
</dbReference>
<dbReference type="InterPro" id="IPR052172">
    <property type="entry name" value="UxaA_altronate/galactarate_dh"/>
</dbReference>
<feature type="domain" description="SAF" evidence="2">
    <location>
        <begin position="11"/>
        <end position="87"/>
    </location>
</feature>
<evidence type="ECO:0000313" key="3">
    <source>
        <dbReference type="EMBL" id="KGJ52662.1"/>
    </source>
</evidence>
<comment type="caution">
    <text evidence="3">The sequence shown here is derived from an EMBL/GenBank/DDBJ whole genome shotgun (WGS) entry which is preliminary data.</text>
</comment>
<evidence type="ECO:0000259" key="2">
    <source>
        <dbReference type="SMART" id="SM00858"/>
    </source>
</evidence>
<name>A0A099I5V4_CLOIN</name>
<dbReference type="RefSeq" id="WP_044905878.1">
    <property type="nucleotide sequence ID" value="NZ_JQIF01000057.1"/>
</dbReference>
<dbReference type="InterPro" id="IPR044144">
    <property type="entry name" value="SAF_UxaA/GarD"/>
</dbReference>
<dbReference type="Pfam" id="PF08666">
    <property type="entry name" value="SAF"/>
    <property type="match status" value="1"/>
</dbReference>
<protein>
    <submittedName>
        <fullName evidence="3">Hydrolase</fullName>
    </submittedName>
</protein>
<evidence type="ECO:0000256" key="1">
    <source>
        <dbReference type="ARBA" id="ARBA00023239"/>
    </source>
</evidence>
<gene>
    <name evidence="3" type="ORF">CIAN88_13380</name>
</gene>
<accession>A0A099I5V4</accession>
<dbReference type="InterPro" id="IPR013974">
    <property type="entry name" value="SAF"/>
</dbReference>
<dbReference type="EMBL" id="JQIF01000057">
    <property type="protein sequence ID" value="KGJ52662.1"/>
    <property type="molecule type" value="Genomic_DNA"/>
</dbReference>
<dbReference type="CDD" id="cd11613">
    <property type="entry name" value="SAF_AH_GD"/>
    <property type="match status" value="1"/>
</dbReference>
<reference evidence="3 4" key="1">
    <citation type="submission" date="2014-08" db="EMBL/GenBank/DDBJ databases">
        <title>Clostridium innocuum, an unnegligible vancomycin-resistant pathogen causing extra-intestinal infections.</title>
        <authorList>
            <person name="Feng Y."/>
            <person name="Chiu C.-H."/>
        </authorList>
    </citation>
    <scope>NUCLEOTIDE SEQUENCE [LARGE SCALE GENOMIC DNA]</scope>
    <source>
        <strain evidence="3 4">AN88</strain>
    </source>
</reference>
<keyword evidence="3" id="KW-0378">Hydrolase</keyword>
<keyword evidence="1" id="KW-0456">Lyase</keyword>
<evidence type="ECO:0000313" key="4">
    <source>
        <dbReference type="Proteomes" id="UP000030008"/>
    </source>
</evidence>
<dbReference type="PANTHER" id="PTHR30536">
    <property type="entry name" value="ALTRONATE/GALACTARATE DEHYDRATASE"/>
    <property type="match status" value="1"/>
</dbReference>
<sequence>MKNAVRIHERDNVAVVIEPISKGELCIYTDAQGMEQEVAVRECIPVYHKLALCRIHKGEPVVKYGEWIGIAACDIEQGMHVHVHNVWNTKR</sequence>
<dbReference type="AlphaFoldDB" id="A0A099I5V4"/>
<organism evidence="3 4">
    <name type="scientific">Clostridium innocuum</name>
    <dbReference type="NCBI Taxonomy" id="1522"/>
    <lineage>
        <taxon>Bacteria</taxon>
        <taxon>Bacillati</taxon>
        <taxon>Bacillota</taxon>
        <taxon>Clostridia</taxon>
        <taxon>Eubacteriales</taxon>
        <taxon>Clostridiaceae</taxon>
        <taxon>Clostridium</taxon>
    </lineage>
</organism>
<dbReference type="Proteomes" id="UP000030008">
    <property type="component" value="Unassembled WGS sequence"/>
</dbReference>